<comment type="catalytic activity">
    <reaction evidence="1">
        <text>an N-(ADP-alpha-D-ribosyl)-thymidine in DNA + H2O = a thymidine in DNA + ADP-D-ribose</text>
        <dbReference type="Rhea" id="RHEA:71655"/>
        <dbReference type="Rhea" id="RHEA-COMP:13556"/>
        <dbReference type="Rhea" id="RHEA-COMP:18051"/>
        <dbReference type="ChEBI" id="CHEBI:15377"/>
        <dbReference type="ChEBI" id="CHEBI:57967"/>
        <dbReference type="ChEBI" id="CHEBI:137386"/>
        <dbReference type="ChEBI" id="CHEBI:191199"/>
    </reaction>
    <physiologicalReaction direction="left-to-right" evidence="1">
        <dbReference type="Rhea" id="RHEA:71656"/>
    </physiologicalReaction>
</comment>
<evidence type="ECO:0000259" key="2">
    <source>
        <dbReference type="PROSITE" id="PS51154"/>
    </source>
</evidence>
<dbReference type="PANTHER" id="PTHR12521:SF0">
    <property type="entry name" value="ADP-RIBOSE GLYCOHYDROLASE OARD1"/>
    <property type="match status" value="1"/>
</dbReference>
<dbReference type="Proteomes" id="UP000198394">
    <property type="component" value="Unassembled WGS sequence"/>
</dbReference>
<organism evidence="3 4">
    <name type="scientific">Parageobacillus galactosidasius</name>
    <dbReference type="NCBI Taxonomy" id="883812"/>
    <lineage>
        <taxon>Bacteria</taxon>
        <taxon>Bacillati</taxon>
        <taxon>Bacillota</taxon>
        <taxon>Bacilli</taxon>
        <taxon>Bacillales</taxon>
        <taxon>Anoxybacillaceae</taxon>
        <taxon>Parageobacillus</taxon>
    </lineage>
</organism>
<dbReference type="SUPFAM" id="SSF52949">
    <property type="entry name" value="Macro domain-like"/>
    <property type="match status" value="1"/>
</dbReference>
<evidence type="ECO:0000313" key="3">
    <source>
        <dbReference type="EMBL" id="OXB94797.1"/>
    </source>
</evidence>
<dbReference type="RefSeq" id="WP_089097250.1">
    <property type="nucleotide sequence ID" value="NZ_NDYL01000001.1"/>
</dbReference>
<sequence length="154" mass="17519">MIHIVQGDLLKSDCTVIAHQCNCFSTMGAGIAKQIKNMYPQAYEADKSFPYSPEVRLGKLSYAYIPEKPIIIFNLYGQYDYGRSGVKTNYRALYSAMDSMFCILDEYPVPFPIKIGMPYGIGCGLAGGDWNIVYKMIEKLSVKYNRDVYLYKLK</sequence>
<dbReference type="AlphaFoldDB" id="A0A226QSY4"/>
<evidence type="ECO:0000256" key="1">
    <source>
        <dbReference type="ARBA" id="ARBA00035885"/>
    </source>
</evidence>
<dbReference type="GO" id="GO:0140291">
    <property type="term" value="P:peptidyl-glutamate ADP-deribosylation"/>
    <property type="evidence" value="ECO:0007669"/>
    <property type="project" value="TreeGrafter"/>
</dbReference>
<reference evidence="3 4" key="1">
    <citation type="submission" date="2017-04" db="EMBL/GenBank/DDBJ databases">
        <title>The genome sequence of Parageobacillus galactosidasius DSM 18751.</title>
        <authorList>
            <person name="Ramaloko W.T."/>
            <person name="Koen N."/>
            <person name="Polliack S."/>
            <person name="Aliyu H."/>
            <person name="Lebre P."/>
            <person name="Mohr T."/>
            <person name="Oswald F."/>
            <person name="Zwick M."/>
            <person name="Neumann A."/>
            <person name="Syldatk C."/>
            <person name="Cowan D."/>
            <person name="De Maayer P."/>
        </authorList>
    </citation>
    <scope>NUCLEOTIDE SEQUENCE [LARGE SCALE GENOMIC DNA]</scope>
    <source>
        <strain evidence="3 4">DSM 18751</strain>
    </source>
</reference>
<comment type="caution">
    <text evidence="3">The sequence shown here is derived from an EMBL/GenBank/DDBJ whole genome shotgun (WGS) entry which is preliminary data.</text>
</comment>
<dbReference type="InterPro" id="IPR043472">
    <property type="entry name" value="Macro_dom-like"/>
</dbReference>
<dbReference type="PROSITE" id="PS51154">
    <property type="entry name" value="MACRO"/>
    <property type="match status" value="1"/>
</dbReference>
<accession>A0A226QSY4</accession>
<evidence type="ECO:0000313" key="4">
    <source>
        <dbReference type="Proteomes" id="UP000198394"/>
    </source>
</evidence>
<dbReference type="InterPro" id="IPR050892">
    <property type="entry name" value="ADP-ribose_metab_enzymes"/>
</dbReference>
<dbReference type="InterPro" id="IPR002589">
    <property type="entry name" value="Macro_dom"/>
</dbReference>
<proteinExistence type="predicted"/>
<dbReference type="Gene3D" id="3.40.220.10">
    <property type="entry name" value="Leucine Aminopeptidase, subunit E, domain 1"/>
    <property type="match status" value="1"/>
</dbReference>
<feature type="domain" description="Macro" evidence="2">
    <location>
        <begin position="1"/>
        <end position="154"/>
    </location>
</feature>
<dbReference type="PANTHER" id="PTHR12521">
    <property type="entry name" value="PROTEIN C6ORF130"/>
    <property type="match status" value="1"/>
</dbReference>
<dbReference type="SMART" id="SM00506">
    <property type="entry name" value="A1pp"/>
    <property type="match status" value="1"/>
</dbReference>
<keyword evidence="4" id="KW-1185">Reference proteome</keyword>
<protein>
    <recommendedName>
        <fullName evidence="2">Macro domain-containing protein</fullName>
    </recommendedName>
</protein>
<dbReference type="EMBL" id="NDYL01000001">
    <property type="protein sequence ID" value="OXB94797.1"/>
    <property type="molecule type" value="Genomic_DNA"/>
</dbReference>
<gene>
    <name evidence="3" type="ORF">B9L23_08015</name>
</gene>
<name>A0A226QSY4_9BACL</name>